<dbReference type="EMBL" id="JACOFX010000002">
    <property type="protein sequence ID" value="MBC3907330.1"/>
    <property type="molecule type" value="Genomic_DNA"/>
</dbReference>
<organism evidence="2 3">
    <name type="scientific">Undibacterium umbellatum</name>
    <dbReference type="NCBI Taxonomy" id="2762300"/>
    <lineage>
        <taxon>Bacteria</taxon>
        <taxon>Pseudomonadati</taxon>
        <taxon>Pseudomonadota</taxon>
        <taxon>Betaproteobacteria</taxon>
        <taxon>Burkholderiales</taxon>
        <taxon>Oxalobacteraceae</taxon>
        <taxon>Undibacterium</taxon>
    </lineage>
</organism>
<keyword evidence="1" id="KW-1133">Transmembrane helix</keyword>
<feature type="transmembrane region" description="Helical" evidence="1">
    <location>
        <begin position="64"/>
        <end position="81"/>
    </location>
</feature>
<dbReference type="RefSeq" id="WP_186952745.1">
    <property type="nucleotide sequence ID" value="NZ_JACOFX010000002.1"/>
</dbReference>
<evidence type="ECO:0008006" key="4">
    <source>
        <dbReference type="Google" id="ProtNLM"/>
    </source>
</evidence>
<keyword evidence="1" id="KW-0812">Transmembrane</keyword>
<sequence>MLTNILKLSCLLIYVLALAALAGLLPPAYTGPCINLAGLLLIIHALEAVAVFKHLGKYRGPMWMSLLLTILFGLLHWQPLLKLKSVKE</sequence>
<evidence type="ECO:0000313" key="3">
    <source>
        <dbReference type="Proteomes" id="UP000646911"/>
    </source>
</evidence>
<keyword evidence="1" id="KW-0472">Membrane</keyword>
<evidence type="ECO:0000256" key="1">
    <source>
        <dbReference type="SAM" id="Phobius"/>
    </source>
</evidence>
<dbReference type="Proteomes" id="UP000646911">
    <property type="component" value="Unassembled WGS sequence"/>
</dbReference>
<feature type="transmembrane region" description="Helical" evidence="1">
    <location>
        <begin position="34"/>
        <end position="52"/>
    </location>
</feature>
<protein>
    <recommendedName>
        <fullName evidence="4">DUF1145 domain-containing protein</fullName>
    </recommendedName>
</protein>
<reference evidence="2 3" key="1">
    <citation type="submission" date="2020-08" db="EMBL/GenBank/DDBJ databases">
        <title>Novel species isolated from subtropical streams in China.</title>
        <authorList>
            <person name="Lu H."/>
        </authorList>
    </citation>
    <scope>NUCLEOTIDE SEQUENCE [LARGE SCALE GENOMIC DNA]</scope>
    <source>
        <strain evidence="2 3">NL8W</strain>
    </source>
</reference>
<keyword evidence="3" id="KW-1185">Reference proteome</keyword>
<comment type="caution">
    <text evidence="2">The sequence shown here is derived from an EMBL/GenBank/DDBJ whole genome shotgun (WGS) entry which is preliminary data.</text>
</comment>
<name>A0ABR6Z7I3_9BURK</name>
<accession>A0ABR6Z7I3</accession>
<gene>
    <name evidence="2" type="ORF">H8L47_07125</name>
</gene>
<evidence type="ECO:0000313" key="2">
    <source>
        <dbReference type="EMBL" id="MBC3907330.1"/>
    </source>
</evidence>
<proteinExistence type="predicted"/>